<dbReference type="AlphaFoldDB" id="A0A6L3YAC6"/>
<name>A0A6L3YAC6_9HYPH</name>
<keyword evidence="1" id="KW-1133">Transmembrane helix</keyword>
<reference evidence="2 3" key="1">
    <citation type="submission" date="2019-09" db="EMBL/GenBank/DDBJ databases">
        <title>Taxonomic organization of the family Brucellaceae based on a phylogenomic approach.</title>
        <authorList>
            <person name="Leclercq S."/>
            <person name="Cloeckaert A."/>
            <person name="Zygmunt M.S."/>
        </authorList>
    </citation>
    <scope>NUCLEOTIDE SEQUENCE [LARGE SCALE GENOMIC DNA]</scope>
    <source>
        <strain evidence="2 3">WS1830</strain>
    </source>
</reference>
<feature type="transmembrane region" description="Helical" evidence="1">
    <location>
        <begin position="42"/>
        <end position="62"/>
    </location>
</feature>
<proteinExistence type="predicted"/>
<evidence type="ECO:0000256" key="1">
    <source>
        <dbReference type="SAM" id="Phobius"/>
    </source>
</evidence>
<protein>
    <submittedName>
        <fullName evidence="2">Uncharacterized protein</fullName>
    </submittedName>
</protein>
<organism evidence="2 3">
    <name type="scientific">Brucella tritici</name>
    <dbReference type="NCBI Taxonomy" id="94626"/>
    <lineage>
        <taxon>Bacteria</taxon>
        <taxon>Pseudomonadati</taxon>
        <taxon>Pseudomonadota</taxon>
        <taxon>Alphaproteobacteria</taxon>
        <taxon>Hyphomicrobiales</taxon>
        <taxon>Brucellaceae</taxon>
        <taxon>Brucella/Ochrobactrum group</taxon>
        <taxon>Brucella</taxon>
    </lineage>
</organism>
<keyword evidence="1" id="KW-0472">Membrane</keyword>
<evidence type="ECO:0000313" key="2">
    <source>
        <dbReference type="EMBL" id="KAB2680257.1"/>
    </source>
</evidence>
<evidence type="ECO:0000313" key="3">
    <source>
        <dbReference type="Proteomes" id="UP000481643"/>
    </source>
</evidence>
<feature type="transmembrane region" description="Helical" evidence="1">
    <location>
        <begin position="74"/>
        <end position="93"/>
    </location>
</feature>
<dbReference type="RefSeq" id="WP_151652864.1">
    <property type="nucleotide sequence ID" value="NZ_WBVX01000028.1"/>
</dbReference>
<dbReference type="Proteomes" id="UP000481643">
    <property type="component" value="Unassembled WGS sequence"/>
</dbReference>
<comment type="caution">
    <text evidence="2">The sequence shown here is derived from an EMBL/GenBank/DDBJ whole genome shotgun (WGS) entry which is preliminary data.</text>
</comment>
<keyword evidence="1" id="KW-0812">Transmembrane</keyword>
<dbReference type="EMBL" id="WBVX01000028">
    <property type="protein sequence ID" value="KAB2680257.1"/>
    <property type="molecule type" value="Genomic_DNA"/>
</dbReference>
<sequence length="104" mass="11771">MLMPKYLRPIRDVEAHKLTGLEKAVRMVIFCPFLLVFSFPRAVLLTFAPVALLIVMFVPAAIDSFINEPGTYRYEIAAVLGFGTLLLFSNMLAKAIRRYFLPFG</sequence>
<gene>
    <name evidence="2" type="ORF">F9L08_21370</name>
</gene>
<accession>A0A6L3YAC6</accession>